<name>A0A6G0VU92_APHCR</name>
<evidence type="ECO:0000313" key="2">
    <source>
        <dbReference type="Proteomes" id="UP000478052"/>
    </source>
</evidence>
<dbReference type="AlphaFoldDB" id="A0A6G0VU92"/>
<feature type="non-terminal residue" evidence="1">
    <location>
        <position position="208"/>
    </location>
</feature>
<gene>
    <name evidence="1" type="ORF">FWK35_00032597</name>
</gene>
<protein>
    <submittedName>
        <fullName evidence="1">Dimer Tnp hAT domain-containing protein</fullName>
    </submittedName>
</protein>
<keyword evidence="2" id="KW-1185">Reference proteome</keyword>
<dbReference type="Proteomes" id="UP000478052">
    <property type="component" value="Unassembled WGS sequence"/>
</dbReference>
<dbReference type="EMBL" id="VUJU01012332">
    <property type="protein sequence ID" value="KAF0707967.1"/>
    <property type="molecule type" value="Genomic_DNA"/>
</dbReference>
<dbReference type="SUPFAM" id="SSF53098">
    <property type="entry name" value="Ribonuclease H-like"/>
    <property type="match status" value="1"/>
</dbReference>
<proteinExistence type="predicted"/>
<evidence type="ECO:0000313" key="1">
    <source>
        <dbReference type="EMBL" id="KAF0707967.1"/>
    </source>
</evidence>
<feature type="non-terminal residue" evidence="1">
    <location>
        <position position="1"/>
    </location>
</feature>
<dbReference type="InterPro" id="IPR012337">
    <property type="entry name" value="RNaseH-like_sf"/>
</dbReference>
<sequence length="208" mass="24096">GTQCSTILKKILTYEEKLISVFEELKLLKLKMAEWIFLEEYFTIMEPLAVALDKLQGEKRSYLGYVAPTIIVLRCLLIQSTHLQYCKPLNLCLISSLEKRFDYLFNLSTAKSKDFIIASMSHPKFKGSWVPVRYIDFCKQLFINECKLINYNSDFTGHVTSDDSDTNTPVERLFSGAIQVLTSRRNRLEDTNFEMLLCCKCLMQQGQE</sequence>
<comment type="caution">
    <text evidence="1">The sequence shown here is derived from an EMBL/GenBank/DDBJ whole genome shotgun (WGS) entry which is preliminary data.</text>
</comment>
<reference evidence="1 2" key="1">
    <citation type="submission" date="2019-08" db="EMBL/GenBank/DDBJ databases">
        <title>Whole genome of Aphis craccivora.</title>
        <authorList>
            <person name="Voronova N.V."/>
            <person name="Shulinski R.S."/>
            <person name="Bandarenka Y.V."/>
            <person name="Zhorov D.G."/>
            <person name="Warner D."/>
        </authorList>
    </citation>
    <scope>NUCLEOTIDE SEQUENCE [LARGE SCALE GENOMIC DNA]</scope>
    <source>
        <strain evidence="1">180601</strain>
        <tissue evidence="1">Whole Body</tissue>
    </source>
</reference>
<accession>A0A6G0VU92</accession>
<organism evidence="1 2">
    <name type="scientific">Aphis craccivora</name>
    <name type="common">Cowpea aphid</name>
    <dbReference type="NCBI Taxonomy" id="307492"/>
    <lineage>
        <taxon>Eukaryota</taxon>
        <taxon>Metazoa</taxon>
        <taxon>Ecdysozoa</taxon>
        <taxon>Arthropoda</taxon>
        <taxon>Hexapoda</taxon>
        <taxon>Insecta</taxon>
        <taxon>Pterygota</taxon>
        <taxon>Neoptera</taxon>
        <taxon>Paraneoptera</taxon>
        <taxon>Hemiptera</taxon>
        <taxon>Sternorrhyncha</taxon>
        <taxon>Aphidomorpha</taxon>
        <taxon>Aphidoidea</taxon>
        <taxon>Aphididae</taxon>
        <taxon>Aphidini</taxon>
        <taxon>Aphis</taxon>
        <taxon>Aphis</taxon>
    </lineage>
</organism>
<dbReference type="OrthoDB" id="6621440at2759"/>